<evidence type="ECO:0000259" key="1">
    <source>
        <dbReference type="Pfam" id="PF13274"/>
    </source>
</evidence>
<dbReference type="EMBL" id="SAYB01000002">
    <property type="protein sequence ID" value="TXJ39330.1"/>
    <property type="molecule type" value="Genomic_DNA"/>
</dbReference>
<proteinExistence type="predicted"/>
<protein>
    <submittedName>
        <fullName evidence="2">DUF4065 domain-containing protein</fullName>
    </submittedName>
</protein>
<dbReference type="AlphaFoldDB" id="A0A5C8ET04"/>
<feature type="domain" description="Antitoxin SocA-like Panacea" evidence="1">
    <location>
        <begin position="26"/>
        <end position="118"/>
    </location>
</feature>
<name>A0A5C8ET04_9SPIR</name>
<comment type="caution">
    <text evidence="2">The sequence shown here is derived from an EMBL/GenBank/DDBJ whole genome shotgun (WGS) entry which is preliminary data.</text>
</comment>
<reference evidence="2 3" key="1">
    <citation type="journal article" date="1992" name="Lakartidningen">
        <title>[Penicillin V and not amoxicillin is the first choice preparation in acute otitis].</title>
        <authorList>
            <person name="Kamme C."/>
            <person name="Lundgren K."/>
            <person name="Prellner K."/>
        </authorList>
    </citation>
    <scope>NUCLEOTIDE SEQUENCE [LARGE SCALE GENOMIC DNA]</scope>
    <source>
        <strain evidence="2 3">PC4580III</strain>
    </source>
</reference>
<evidence type="ECO:0000313" key="3">
    <source>
        <dbReference type="Proteomes" id="UP000322814"/>
    </source>
</evidence>
<evidence type="ECO:0000313" key="2">
    <source>
        <dbReference type="EMBL" id="TXJ39330.1"/>
    </source>
</evidence>
<gene>
    <name evidence="2" type="ORF">EPJ78_01410</name>
</gene>
<accession>A0A5C8ET04</accession>
<sequence>MDALYVAKIIINKCYEDKIDLTITKLHKLLYVIYGAYLVIKEKKLFEELPACFRYGPIFKSVQKEYKSDNLKLDKKYNIDTITCDNILDIIISKILDTFGKSSGTALSKWSHREGSAWNEAYKDDKYWGNDIKEEYIRKEFNTILG</sequence>
<dbReference type="RefSeq" id="WP_147770266.1">
    <property type="nucleotide sequence ID" value="NZ_SAYB01000002.1"/>
</dbReference>
<dbReference type="InterPro" id="IPR025272">
    <property type="entry name" value="SocA_Panacea"/>
</dbReference>
<organism evidence="2 3">
    <name type="scientific">Brachyspira aalborgi</name>
    <dbReference type="NCBI Taxonomy" id="29522"/>
    <lineage>
        <taxon>Bacteria</taxon>
        <taxon>Pseudomonadati</taxon>
        <taxon>Spirochaetota</taxon>
        <taxon>Spirochaetia</taxon>
        <taxon>Brachyspirales</taxon>
        <taxon>Brachyspiraceae</taxon>
        <taxon>Brachyspira</taxon>
    </lineage>
</organism>
<dbReference type="Proteomes" id="UP000322814">
    <property type="component" value="Unassembled WGS sequence"/>
</dbReference>
<dbReference type="Pfam" id="PF13274">
    <property type="entry name" value="SocA_Panacea"/>
    <property type="match status" value="1"/>
</dbReference>